<dbReference type="Pfam" id="PF02575">
    <property type="entry name" value="YbaB_DNA_bd"/>
    <property type="match status" value="1"/>
</dbReference>
<gene>
    <name evidence="1" type="ORF">CFN78_16425</name>
</gene>
<dbReference type="RefSeq" id="WP_094863695.1">
    <property type="nucleotide sequence ID" value="NZ_NKYE01000009.1"/>
</dbReference>
<organism evidence="1 2">
    <name type="scientific">Amycolatopsis antarctica</name>
    <dbReference type="NCBI Taxonomy" id="1854586"/>
    <lineage>
        <taxon>Bacteria</taxon>
        <taxon>Bacillati</taxon>
        <taxon>Actinomycetota</taxon>
        <taxon>Actinomycetes</taxon>
        <taxon>Pseudonocardiales</taxon>
        <taxon>Pseudonocardiaceae</taxon>
        <taxon>Amycolatopsis</taxon>
    </lineage>
</organism>
<comment type="caution">
    <text evidence="1">The sequence shown here is derived from an EMBL/GenBank/DDBJ whole genome shotgun (WGS) entry which is preliminary data.</text>
</comment>
<sequence>MSYEMKIRELMADYHRQRASLAEMQHRMKETVGTAVAPRQAAKATVNANGELAELTFPTNAYKSMAPKELSTMLLKVIGDARVDAMRSVTGMIGAQLGDGSETISDLLGPDADITKLITSDSLMAPEVREYLGGDAVRLDQEAASAEEESWPKK</sequence>
<dbReference type="Proteomes" id="UP000242444">
    <property type="component" value="Unassembled WGS sequence"/>
</dbReference>
<accession>A0A263D0Y1</accession>
<dbReference type="OrthoDB" id="5118533at2"/>
<proteinExistence type="predicted"/>
<reference evidence="1 2" key="1">
    <citation type="submission" date="2017-07" db="EMBL/GenBank/DDBJ databases">
        <title>Amycolatopsis antarcticus sp. nov., isolated from the surface of an Antarcticus brown macroalga.</title>
        <authorList>
            <person name="Wang J."/>
            <person name="Leiva S."/>
            <person name="Huang J."/>
            <person name="Huang Y."/>
        </authorList>
    </citation>
    <scope>NUCLEOTIDE SEQUENCE [LARGE SCALE GENOMIC DNA]</scope>
    <source>
        <strain evidence="1 2">AU-G6</strain>
    </source>
</reference>
<evidence type="ECO:0008006" key="3">
    <source>
        <dbReference type="Google" id="ProtNLM"/>
    </source>
</evidence>
<dbReference type="EMBL" id="NKYE01000009">
    <property type="protein sequence ID" value="OZM72124.1"/>
    <property type="molecule type" value="Genomic_DNA"/>
</dbReference>
<dbReference type="InterPro" id="IPR036894">
    <property type="entry name" value="YbaB-like_sf"/>
</dbReference>
<evidence type="ECO:0000313" key="1">
    <source>
        <dbReference type="EMBL" id="OZM72124.1"/>
    </source>
</evidence>
<dbReference type="AlphaFoldDB" id="A0A263D0Y1"/>
<dbReference type="InterPro" id="IPR004401">
    <property type="entry name" value="YbaB/EbfC"/>
</dbReference>
<keyword evidence="2" id="KW-1185">Reference proteome</keyword>
<evidence type="ECO:0000313" key="2">
    <source>
        <dbReference type="Proteomes" id="UP000242444"/>
    </source>
</evidence>
<dbReference type="Gene3D" id="3.30.1310.10">
    <property type="entry name" value="Nucleoid-associated protein YbaB-like domain"/>
    <property type="match status" value="1"/>
</dbReference>
<protein>
    <recommendedName>
        <fullName evidence="3">YbaB/EbfC family DNA-binding protein</fullName>
    </recommendedName>
</protein>
<name>A0A263D0Y1_9PSEU</name>
<dbReference type="InParanoid" id="A0A263D0Y1"/>
<dbReference type="GO" id="GO:0003677">
    <property type="term" value="F:DNA binding"/>
    <property type="evidence" value="ECO:0007669"/>
    <property type="project" value="InterPro"/>
</dbReference>